<accession>A0A8H6S5T7</accession>
<dbReference type="EMBL" id="JACAZF010000010">
    <property type="protein sequence ID" value="KAF7293376.1"/>
    <property type="molecule type" value="Genomic_DNA"/>
</dbReference>
<dbReference type="Proteomes" id="UP000636479">
    <property type="component" value="Unassembled WGS sequence"/>
</dbReference>
<organism evidence="1 2">
    <name type="scientific">Mycena indigotica</name>
    <dbReference type="NCBI Taxonomy" id="2126181"/>
    <lineage>
        <taxon>Eukaryota</taxon>
        <taxon>Fungi</taxon>
        <taxon>Dikarya</taxon>
        <taxon>Basidiomycota</taxon>
        <taxon>Agaricomycotina</taxon>
        <taxon>Agaricomycetes</taxon>
        <taxon>Agaricomycetidae</taxon>
        <taxon>Agaricales</taxon>
        <taxon>Marasmiineae</taxon>
        <taxon>Mycenaceae</taxon>
        <taxon>Mycena</taxon>
    </lineage>
</organism>
<evidence type="ECO:0000313" key="2">
    <source>
        <dbReference type="Proteomes" id="UP000636479"/>
    </source>
</evidence>
<comment type="caution">
    <text evidence="1">The sequence shown here is derived from an EMBL/GenBank/DDBJ whole genome shotgun (WGS) entry which is preliminary data.</text>
</comment>
<dbReference type="AlphaFoldDB" id="A0A8H6S5T7"/>
<keyword evidence="2" id="KW-1185">Reference proteome</keyword>
<protein>
    <submittedName>
        <fullName evidence="1">Uncharacterized protein</fullName>
    </submittedName>
</protein>
<dbReference type="RefSeq" id="XP_037215539.1">
    <property type="nucleotide sequence ID" value="XM_037367707.1"/>
</dbReference>
<proteinExistence type="predicted"/>
<gene>
    <name evidence="1" type="ORF">MIND_01114500</name>
</gene>
<evidence type="ECO:0000313" key="1">
    <source>
        <dbReference type="EMBL" id="KAF7293376.1"/>
    </source>
</evidence>
<name>A0A8H6S5T7_9AGAR</name>
<reference evidence="1" key="1">
    <citation type="submission" date="2020-05" db="EMBL/GenBank/DDBJ databases">
        <title>Mycena genomes resolve the evolution of fungal bioluminescence.</title>
        <authorList>
            <person name="Tsai I.J."/>
        </authorList>
    </citation>
    <scope>NUCLEOTIDE SEQUENCE</scope>
    <source>
        <strain evidence="1">171206Taipei</strain>
    </source>
</reference>
<dbReference type="GeneID" id="59350223"/>
<sequence>MVLSPTSTAFPPDIAFTSHVKHVLSAGVSFSSKFPALFRLFVLPLPEQNVFDFKGLLAERKGRQPSNGVSWAEVVAVVAKIEGNVVMERAKERRETLAYYKRLTTNEQAYYKRVPTLPLHIPTSLAFFHAEEPPN</sequence>